<evidence type="ECO:0008006" key="3">
    <source>
        <dbReference type="Google" id="ProtNLM"/>
    </source>
</evidence>
<reference evidence="1" key="1">
    <citation type="submission" date="2018-11" db="EMBL/GenBank/DDBJ databases">
        <authorList>
            <person name="Alioto T."/>
            <person name="Alioto T."/>
        </authorList>
    </citation>
    <scope>NUCLEOTIDE SEQUENCE</scope>
</reference>
<name>A0A8B6C7U6_MYTGA</name>
<gene>
    <name evidence="1" type="ORF">MGAL_10B057761</name>
</gene>
<dbReference type="Proteomes" id="UP000596742">
    <property type="component" value="Unassembled WGS sequence"/>
</dbReference>
<protein>
    <recommendedName>
        <fullName evidence="3">DZIP3-like HEPN domain-containing protein</fullName>
    </recommendedName>
</protein>
<proteinExistence type="predicted"/>
<dbReference type="AlphaFoldDB" id="A0A8B6C7U6"/>
<comment type="caution">
    <text evidence="1">The sequence shown here is derived from an EMBL/GenBank/DDBJ whole genome shotgun (WGS) entry which is preliminary data.</text>
</comment>
<evidence type="ECO:0000313" key="2">
    <source>
        <dbReference type="Proteomes" id="UP000596742"/>
    </source>
</evidence>
<sequence length="294" mass="34201">MDQRQRNNFYKSISGIGIATQSACHVFEQYLISNGQSLEDFINLHRHDICHLCYNKVRCPHCTTGYHLPYEKVLCTDQLNDLFDSGLKLPCHAFGNLPKFYCCESRMGIQIKDLDLTLIRCLLVNFCQDLFWINCLNGGIFEDFLNNNKHDIFHMWQVNKQCCQCPAGYTYSCDKRKLSEHEWKILFKNPITPCNFHIQFPSPNSCSLAASSGIVWQQLNKTIRLTLLDFCELKKDLEKLIKLRNNIQGHRAAREMTHMVDAEFNDIWKEIEDVICNLITHGIHGHYCCNTNAR</sequence>
<dbReference type="EMBL" id="UYJE01001277">
    <property type="protein sequence ID" value="VDI00853.1"/>
    <property type="molecule type" value="Genomic_DNA"/>
</dbReference>
<evidence type="ECO:0000313" key="1">
    <source>
        <dbReference type="EMBL" id="VDI00853.1"/>
    </source>
</evidence>
<dbReference type="OrthoDB" id="10472673at2759"/>
<accession>A0A8B6C7U6</accession>
<organism evidence="1 2">
    <name type="scientific">Mytilus galloprovincialis</name>
    <name type="common">Mediterranean mussel</name>
    <dbReference type="NCBI Taxonomy" id="29158"/>
    <lineage>
        <taxon>Eukaryota</taxon>
        <taxon>Metazoa</taxon>
        <taxon>Spiralia</taxon>
        <taxon>Lophotrochozoa</taxon>
        <taxon>Mollusca</taxon>
        <taxon>Bivalvia</taxon>
        <taxon>Autobranchia</taxon>
        <taxon>Pteriomorphia</taxon>
        <taxon>Mytilida</taxon>
        <taxon>Mytiloidea</taxon>
        <taxon>Mytilidae</taxon>
        <taxon>Mytilinae</taxon>
        <taxon>Mytilus</taxon>
    </lineage>
</organism>
<keyword evidence="2" id="KW-1185">Reference proteome</keyword>